<gene>
    <name evidence="3" type="ORF">SAMN05660691_00957</name>
</gene>
<dbReference type="Pfam" id="PF04219">
    <property type="entry name" value="DUF413"/>
    <property type="match status" value="1"/>
</dbReference>
<evidence type="ECO:0000256" key="1">
    <source>
        <dbReference type="ARBA" id="ARBA00093464"/>
    </source>
</evidence>
<dbReference type="STRING" id="173990.SAMN05660691_00957"/>
<dbReference type="AlphaFoldDB" id="A0A1H6KIY1"/>
<keyword evidence="4" id="KW-1185">Reference proteome</keyword>
<accession>A0A1H6KIY1</accession>
<dbReference type="OrthoDB" id="6400110at2"/>
<name>A0A1H6KIY1_9GAMM</name>
<reference evidence="4" key="1">
    <citation type="submission" date="2016-10" db="EMBL/GenBank/DDBJ databases">
        <authorList>
            <person name="Varghese N."/>
            <person name="Submissions S."/>
        </authorList>
    </citation>
    <scope>NUCLEOTIDE SEQUENCE [LARGE SCALE GENOMIC DNA]</scope>
    <source>
        <strain evidence="4">DSM 17616</strain>
    </source>
</reference>
<evidence type="ECO:0000256" key="2">
    <source>
        <dbReference type="ARBA" id="ARBA00093628"/>
    </source>
</evidence>
<proteinExistence type="inferred from homology"/>
<dbReference type="Proteomes" id="UP000199371">
    <property type="component" value="Unassembled WGS sequence"/>
</dbReference>
<evidence type="ECO:0000313" key="3">
    <source>
        <dbReference type="EMBL" id="SEH71502.1"/>
    </source>
</evidence>
<protein>
    <recommendedName>
        <fullName evidence="2">Macrodomain Ori protein</fullName>
    </recommendedName>
</protein>
<comment type="similarity">
    <text evidence="1">Belongs to the MaoP family.</text>
</comment>
<evidence type="ECO:0000313" key="4">
    <source>
        <dbReference type="Proteomes" id="UP000199371"/>
    </source>
</evidence>
<dbReference type="InterPro" id="IPR007335">
    <property type="entry name" value="DUF413"/>
</dbReference>
<sequence length="115" mass="13432">MQQSFVANRRFFDDRNFPRGFTRSGRFTLAEGNMLEKHGVAMQELEQGNRAPVNDEEKRFILVCKGEEPATTAFEKTWLKYKQRLAEKRKFHTVFGKKRIADGSDDFSYVETDSD</sequence>
<organism evidence="3 4">
    <name type="scientific">Rheinheimera pacifica</name>
    <dbReference type="NCBI Taxonomy" id="173990"/>
    <lineage>
        <taxon>Bacteria</taxon>
        <taxon>Pseudomonadati</taxon>
        <taxon>Pseudomonadota</taxon>
        <taxon>Gammaproteobacteria</taxon>
        <taxon>Chromatiales</taxon>
        <taxon>Chromatiaceae</taxon>
        <taxon>Rheinheimera</taxon>
    </lineage>
</organism>
<dbReference type="EMBL" id="FNXF01000003">
    <property type="protein sequence ID" value="SEH71502.1"/>
    <property type="molecule type" value="Genomic_DNA"/>
</dbReference>
<dbReference type="RefSeq" id="WP_068235379.1">
    <property type="nucleotide sequence ID" value="NZ_DASWWU010000016.1"/>
</dbReference>